<dbReference type="HOGENOM" id="CLU_1672553_0_0_1"/>
<dbReference type="AlphaFoldDB" id="A0A0D3IQ56"/>
<dbReference type="KEGG" id="ehx:EMIHUDRAFT_256832"/>
<proteinExistence type="predicted"/>
<dbReference type="InterPro" id="IPR029058">
    <property type="entry name" value="AB_hydrolase_fold"/>
</dbReference>
<keyword evidence="2" id="KW-1185">Reference proteome</keyword>
<dbReference type="GeneID" id="17259542"/>
<evidence type="ECO:0008006" key="3">
    <source>
        <dbReference type="Google" id="ProtNLM"/>
    </source>
</evidence>
<evidence type="ECO:0000313" key="2">
    <source>
        <dbReference type="Proteomes" id="UP000013827"/>
    </source>
</evidence>
<protein>
    <recommendedName>
        <fullName evidence="3">Thioesterase domain-containing protein</fullName>
    </recommendedName>
</protein>
<sequence length="158" mass="15974">MRAAAPHDVAAQLDRLAPAFRSLLRAGSRYAHRASARREAVGPVLLLRARESIRHPMGVAAPGGLFASAVRCALAPSPSYQAQCGAGSAPHEVVVEGSHFTFLQQPALAASAAHHIASFLNSIAARDDLPSGGADGGPAPIVDSQASLGHGACAAACA</sequence>
<reference evidence="1" key="2">
    <citation type="submission" date="2024-10" db="UniProtKB">
        <authorList>
            <consortium name="EnsemblProtists"/>
        </authorList>
    </citation>
    <scope>IDENTIFICATION</scope>
</reference>
<organism evidence="1 2">
    <name type="scientific">Emiliania huxleyi (strain CCMP1516)</name>
    <dbReference type="NCBI Taxonomy" id="280463"/>
    <lineage>
        <taxon>Eukaryota</taxon>
        <taxon>Haptista</taxon>
        <taxon>Haptophyta</taxon>
        <taxon>Prymnesiophyceae</taxon>
        <taxon>Isochrysidales</taxon>
        <taxon>Noelaerhabdaceae</taxon>
        <taxon>Emiliania</taxon>
    </lineage>
</organism>
<name>A0A0D3IQ56_EMIH1</name>
<dbReference type="EnsemblProtists" id="EOD13391">
    <property type="protein sequence ID" value="EOD13391"/>
    <property type="gene ID" value="EMIHUDRAFT_256832"/>
</dbReference>
<dbReference type="RefSeq" id="XP_005765820.1">
    <property type="nucleotide sequence ID" value="XM_005765763.1"/>
</dbReference>
<accession>A0A0D3IQ56</accession>
<dbReference type="Proteomes" id="UP000013827">
    <property type="component" value="Unassembled WGS sequence"/>
</dbReference>
<dbReference type="PaxDb" id="2903-EOD13391"/>
<evidence type="ECO:0000313" key="1">
    <source>
        <dbReference type="EnsemblProtists" id="EOD13391"/>
    </source>
</evidence>
<dbReference type="Gene3D" id="3.40.50.1820">
    <property type="entry name" value="alpha/beta hydrolase"/>
    <property type="match status" value="1"/>
</dbReference>
<reference evidence="2" key="1">
    <citation type="journal article" date="2013" name="Nature">
        <title>Pan genome of the phytoplankton Emiliania underpins its global distribution.</title>
        <authorList>
            <person name="Read B.A."/>
            <person name="Kegel J."/>
            <person name="Klute M.J."/>
            <person name="Kuo A."/>
            <person name="Lefebvre S.C."/>
            <person name="Maumus F."/>
            <person name="Mayer C."/>
            <person name="Miller J."/>
            <person name="Monier A."/>
            <person name="Salamov A."/>
            <person name="Young J."/>
            <person name="Aguilar M."/>
            <person name="Claverie J.M."/>
            <person name="Frickenhaus S."/>
            <person name="Gonzalez K."/>
            <person name="Herman E.K."/>
            <person name="Lin Y.C."/>
            <person name="Napier J."/>
            <person name="Ogata H."/>
            <person name="Sarno A.F."/>
            <person name="Shmutz J."/>
            <person name="Schroeder D."/>
            <person name="de Vargas C."/>
            <person name="Verret F."/>
            <person name="von Dassow P."/>
            <person name="Valentin K."/>
            <person name="Van de Peer Y."/>
            <person name="Wheeler G."/>
            <person name="Dacks J.B."/>
            <person name="Delwiche C.F."/>
            <person name="Dyhrman S.T."/>
            <person name="Glockner G."/>
            <person name="John U."/>
            <person name="Richards T."/>
            <person name="Worden A.Z."/>
            <person name="Zhang X."/>
            <person name="Grigoriev I.V."/>
            <person name="Allen A.E."/>
            <person name="Bidle K."/>
            <person name="Borodovsky M."/>
            <person name="Bowler C."/>
            <person name="Brownlee C."/>
            <person name="Cock J.M."/>
            <person name="Elias M."/>
            <person name="Gladyshev V.N."/>
            <person name="Groth M."/>
            <person name="Guda C."/>
            <person name="Hadaegh A."/>
            <person name="Iglesias-Rodriguez M.D."/>
            <person name="Jenkins J."/>
            <person name="Jones B.M."/>
            <person name="Lawson T."/>
            <person name="Leese F."/>
            <person name="Lindquist E."/>
            <person name="Lobanov A."/>
            <person name="Lomsadze A."/>
            <person name="Malik S.B."/>
            <person name="Marsh M.E."/>
            <person name="Mackinder L."/>
            <person name="Mock T."/>
            <person name="Mueller-Roeber B."/>
            <person name="Pagarete A."/>
            <person name="Parker M."/>
            <person name="Probert I."/>
            <person name="Quesneville H."/>
            <person name="Raines C."/>
            <person name="Rensing S.A."/>
            <person name="Riano-Pachon D.M."/>
            <person name="Richier S."/>
            <person name="Rokitta S."/>
            <person name="Shiraiwa Y."/>
            <person name="Soanes D.M."/>
            <person name="van der Giezen M."/>
            <person name="Wahlund T.M."/>
            <person name="Williams B."/>
            <person name="Wilson W."/>
            <person name="Wolfe G."/>
            <person name="Wurch L.L."/>
        </authorList>
    </citation>
    <scope>NUCLEOTIDE SEQUENCE</scope>
</reference>